<evidence type="ECO:0000256" key="3">
    <source>
        <dbReference type="ARBA" id="ARBA00004961"/>
    </source>
</evidence>
<feature type="domain" description="Glucosamine/galactosamine-6-phosphate isomerase" evidence="8">
    <location>
        <begin position="14"/>
        <end position="227"/>
    </location>
</feature>
<dbReference type="EC" id="3.1.1.31" evidence="5 7"/>
<dbReference type="InterPro" id="IPR005900">
    <property type="entry name" value="6-phosphogluconolactonase_DevB"/>
</dbReference>
<dbReference type="RefSeq" id="WP_092867943.1">
    <property type="nucleotide sequence ID" value="NZ_FPCH01000002.1"/>
</dbReference>
<dbReference type="EMBL" id="FPCH01000002">
    <property type="protein sequence ID" value="SFV34949.1"/>
    <property type="molecule type" value="Genomic_DNA"/>
</dbReference>
<proteinExistence type="inferred from homology"/>
<dbReference type="CDD" id="cd01400">
    <property type="entry name" value="6PGL"/>
    <property type="match status" value="1"/>
</dbReference>
<accession>A0A1I7NK29</accession>
<dbReference type="InterPro" id="IPR006148">
    <property type="entry name" value="Glc/Gal-6P_isomerase"/>
</dbReference>
<protein>
    <recommendedName>
        <fullName evidence="6 7">6-phosphogluconolactonase</fullName>
        <shortName evidence="7">6PGL</shortName>
        <ecNumber evidence="5 7">3.1.1.31</ecNumber>
    </recommendedName>
</protein>
<dbReference type="Gene3D" id="3.40.50.1360">
    <property type="match status" value="1"/>
</dbReference>
<evidence type="ECO:0000256" key="4">
    <source>
        <dbReference type="ARBA" id="ARBA00010662"/>
    </source>
</evidence>
<dbReference type="Pfam" id="PF01182">
    <property type="entry name" value="Glucosamine_iso"/>
    <property type="match status" value="1"/>
</dbReference>
<dbReference type="SUPFAM" id="SSF100950">
    <property type="entry name" value="NagB/RpiA/CoA transferase-like"/>
    <property type="match status" value="1"/>
</dbReference>
<dbReference type="OrthoDB" id="9810967at2"/>
<dbReference type="GO" id="GO:0005975">
    <property type="term" value="P:carbohydrate metabolic process"/>
    <property type="evidence" value="ECO:0007669"/>
    <property type="project" value="UniProtKB-UniRule"/>
</dbReference>
<dbReference type="GO" id="GO:0017057">
    <property type="term" value="F:6-phosphogluconolactonase activity"/>
    <property type="evidence" value="ECO:0007669"/>
    <property type="project" value="UniProtKB-UniRule"/>
</dbReference>
<dbReference type="InterPro" id="IPR039104">
    <property type="entry name" value="6PGL"/>
</dbReference>
<name>A0A1I7NK29_9HYPH</name>
<dbReference type="Proteomes" id="UP000199423">
    <property type="component" value="Unassembled WGS sequence"/>
</dbReference>
<reference evidence="10" key="1">
    <citation type="submission" date="2016-10" db="EMBL/GenBank/DDBJ databases">
        <authorList>
            <person name="Varghese N."/>
            <person name="Submissions S."/>
        </authorList>
    </citation>
    <scope>NUCLEOTIDE SEQUENCE [LARGE SCALE GENOMIC DNA]</scope>
    <source>
        <strain evidence="10">DSM 1565</strain>
    </source>
</reference>
<comment type="catalytic activity">
    <reaction evidence="1 7">
        <text>6-phospho-D-glucono-1,5-lactone + H2O = 6-phospho-D-gluconate + H(+)</text>
        <dbReference type="Rhea" id="RHEA:12556"/>
        <dbReference type="ChEBI" id="CHEBI:15377"/>
        <dbReference type="ChEBI" id="CHEBI:15378"/>
        <dbReference type="ChEBI" id="CHEBI:57955"/>
        <dbReference type="ChEBI" id="CHEBI:58759"/>
        <dbReference type="EC" id="3.1.1.31"/>
    </reaction>
</comment>
<evidence type="ECO:0000259" key="8">
    <source>
        <dbReference type="Pfam" id="PF01182"/>
    </source>
</evidence>
<evidence type="ECO:0000256" key="7">
    <source>
        <dbReference type="RuleBase" id="RU365095"/>
    </source>
</evidence>
<evidence type="ECO:0000256" key="6">
    <source>
        <dbReference type="ARBA" id="ARBA00020337"/>
    </source>
</evidence>
<sequence>MTELPKIKYEILADADALSKQVADWLLDIASGTSGTVAICLSGGNTPRRLYERLAAAPYRDRFPWSRTHVFWGDERFVPRDDPLSNYRMANNALLSRVPIPAANIHPIPTEGLTPEEAARRYEQELKSFYEATRGETMRRLFNATLLGLGEDGHLASLFPGTDALQERERWVVAVLGVKAETRITLTYPALENSSNTAFLVAGEGKNKVLDRFRRHDETLPAVRFKPLGELRVVADESAAGARDLHERTQN</sequence>
<dbReference type="PANTHER" id="PTHR11054">
    <property type="entry name" value="6-PHOSPHOGLUCONOLACTONASE"/>
    <property type="match status" value="1"/>
</dbReference>
<keyword evidence="7" id="KW-0378">Hydrolase</keyword>
<comment type="pathway">
    <text evidence="3 7">Carbohydrate degradation; pentose phosphate pathway; D-ribulose 5-phosphate from D-glucose 6-phosphate (oxidative stage): step 2/3.</text>
</comment>
<comment type="function">
    <text evidence="2 7">Hydrolysis of 6-phosphogluconolactone to 6-phosphogluconate.</text>
</comment>
<dbReference type="STRING" id="51670.SAMN04488557_2465"/>
<dbReference type="GO" id="GO:0006098">
    <property type="term" value="P:pentose-phosphate shunt"/>
    <property type="evidence" value="ECO:0007669"/>
    <property type="project" value="UniProtKB-UniPathway"/>
</dbReference>
<evidence type="ECO:0000256" key="1">
    <source>
        <dbReference type="ARBA" id="ARBA00000832"/>
    </source>
</evidence>
<dbReference type="InterPro" id="IPR037171">
    <property type="entry name" value="NagB/RpiA_transferase-like"/>
</dbReference>
<gene>
    <name evidence="7" type="primary">pgl</name>
    <name evidence="9" type="ORF">SAMN04488557_2465</name>
</gene>
<keyword evidence="10" id="KW-1185">Reference proteome</keyword>
<organism evidence="9 10">
    <name type="scientific">Hyphomicrobium facile</name>
    <dbReference type="NCBI Taxonomy" id="51670"/>
    <lineage>
        <taxon>Bacteria</taxon>
        <taxon>Pseudomonadati</taxon>
        <taxon>Pseudomonadota</taxon>
        <taxon>Alphaproteobacteria</taxon>
        <taxon>Hyphomicrobiales</taxon>
        <taxon>Hyphomicrobiaceae</taxon>
        <taxon>Hyphomicrobium</taxon>
    </lineage>
</organism>
<dbReference type="PANTHER" id="PTHR11054:SF0">
    <property type="entry name" value="6-PHOSPHOGLUCONOLACTONASE"/>
    <property type="match status" value="1"/>
</dbReference>
<evidence type="ECO:0000313" key="9">
    <source>
        <dbReference type="EMBL" id="SFV34949.1"/>
    </source>
</evidence>
<evidence type="ECO:0000256" key="5">
    <source>
        <dbReference type="ARBA" id="ARBA00013198"/>
    </source>
</evidence>
<dbReference type="AlphaFoldDB" id="A0A1I7NK29"/>
<evidence type="ECO:0000313" key="10">
    <source>
        <dbReference type="Proteomes" id="UP000199423"/>
    </source>
</evidence>
<dbReference type="NCBIfam" id="TIGR01198">
    <property type="entry name" value="pgl"/>
    <property type="match status" value="1"/>
</dbReference>
<comment type="similarity">
    <text evidence="4 7">Belongs to the glucosamine/galactosamine-6-phosphate isomerase family. 6-phosphogluconolactonase subfamily.</text>
</comment>
<evidence type="ECO:0000256" key="2">
    <source>
        <dbReference type="ARBA" id="ARBA00002681"/>
    </source>
</evidence>
<dbReference type="UniPathway" id="UPA00115">
    <property type="reaction ID" value="UER00409"/>
</dbReference>